<feature type="coiled-coil region" evidence="1">
    <location>
        <begin position="657"/>
        <end position="702"/>
    </location>
</feature>
<dbReference type="CDD" id="cd06718">
    <property type="entry name" value="PDZ_Par6-like"/>
    <property type="match status" value="1"/>
</dbReference>
<evidence type="ECO:0000256" key="1">
    <source>
        <dbReference type="SAM" id="Coils"/>
    </source>
</evidence>
<dbReference type="PROSITE" id="PS50106">
    <property type="entry name" value="PDZ"/>
    <property type="match status" value="1"/>
</dbReference>
<feature type="region of interest" description="Disordered" evidence="2">
    <location>
        <begin position="257"/>
        <end position="289"/>
    </location>
</feature>
<dbReference type="OrthoDB" id="5868434at2759"/>
<dbReference type="SUPFAM" id="SSF50156">
    <property type="entry name" value="PDZ domain-like"/>
    <property type="match status" value="1"/>
</dbReference>
<dbReference type="InterPro" id="IPR001478">
    <property type="entry name" value="PDZ"/>
</dbReference>
<evidence type="ECO:0000259" key="4">
    <source>
        <dbReference type="PROSITE" id="PS51745"/>
    </source>
</evidence>
<feature type="coiled-coil region" evidence="1">
    <location>
        <begin position="1554"/>
        <end position="1602"/>
    </location>
</feature>
<evidence type="ECO:0000313" key="6">
    <source>
        <dbReference type="Proteomes" id="UP000076502"/>
    </source>
</evidence>
<dbReference type="Gene3D" id="2.30.42.10">
    <property type="match status" value="1"/>
</dbReference>
<dbReference type="FunFam" id="2.30.42.10:FF:000030">
    <property type="entry name" value="Partitioning defective 6 homolog beta"/>
    <property type="match status" value="1"/>
</dbReference>
<dbReference type="Pfam" id="PF00595">
    <property type="entry name" value="PDZ"/>
    <property type="match status" value="1"/>
</dbReference>
<feature type="coiled-coil region" evidence="1">
    <location>
        <begin position="1113"/>
        <end position="1147"/>
    </location>
</feature>
<feature type="compositionally biased region" description="Polar residues" evidence="2">
    <location>
        <begin position="616"/>
        <end position="628"/>
    </location>
</feature>
<dbReference type="SUPFAM" id="SSF54277">
    <property type="entry name" value="CAD &amp; PB1 domains"/>
    <property type="match status" value="1"/>
</dbReference>
<name>A0A154NWG6_DUFNO</name>
<dbReference type="EMBL" id="KQ434772">
    <property type="protein sequence ID" value="KZC03892.1"/>
    <property type="molecule type" value="Genomic_DNA"/>
</dbReference>
<dbReference type="Gene3D" id="3.10.20.90">
    <property type="entry name" value="Phosphatidylinositol 3-kinase Catalytic Subunit, Chain A, domain 1"/>
    <property type="match status" value="1"/>
</dbReference>
<feature type="region of interest" description="Disordered" evidence="2">
    <location>
        <begin position="606"/>
        <end position="628"/>
    </location>
</feature>
<dbReference type="PROSITE" id="PS51745">
    <property type="entry name" value="PB1"/>
    <property type="match status" value="1"/>
</dbReference>
<feature type="domain" description="PDZ" evidence="3">
    <location>
        <begin position="155"/>
        <end position="252"/>
    </location>
</feature>
<evidence type="ECO:0000256" key="2">
    <source>
        <dbReference type="SAM" id="MobiDB-lite"/>
    </source>
</evidence>
<feature type="compositionally biased region" description="Polar residues" evidence="2">
    <location>
        <begin position="265"/>
        <end position="284"/>
    </location>
</feature>
<keyword evidence="6" id="KW-1185">Reference proteome</keyword>
<keyword evidence="1" id="KW-0175">Coiled coil</keyword>
<dbReference type="InterPro" id="IPR036034">
    <property type="entry name" value="PDZ_sf"/>
</dbReference>
<feature type="coiled-coil region" evidence="1">
    <location>
        <begin position="743"/>
        <end position="843"/>
    </location>
</feature>
<organism evidence="5 6">
    <name type="scientific">Dufourea novaeangliae</name>
    <name type="common">Sweat bee</name>
    <dbReference type="NCBI Taxonomy" id="178035"/>
    <lineage>
        <taxon>Eukaryota</taxon>
        <taxon>Metazoa</taxon>
        <taxon>Ecdysozoa</taxon>
        <taxon>Arthropoda</taxon>
        <taxon>Hexapoda</taxon>
        <taxon>Insecta</taxon>
        <taxon>Pterygota</taxon>
        <taxon>Neoptera</taxon>
        <taxon>Endopterygota</taxon>
        <taxon>Hymenoptera</taxon>
        <taxon>Apocrita</taxon>
        <taxon>Aculeata</taxon>
        <taxon>Apoidea</taxon>
        <taxon>Anthophila</taxon>
        <taxon>Halictidae</taxon>
        <taxon>Rophitinae</taxon>
        <taxon>Dufourea</taxon>
    </lineage>
</organism>
<dbReference type="InterPro" id="IPR053793">
    <property type="entry name" value="PB1-like"/>
</dbReference>
<accession>A0A154NWG6</accession>
<dbReference type="GO" id="GO:0007098">
    <property type="term" value="P:centrosome cycle"/>
    <property type="evidence" value="ECO:0007669"/>
    <property type="project" value="TreeGrafter"/>
</dbReference>
<dbReference type="PANTHER" id="PTHR14102:SF11">
    <property type="entry name" value="LD29223P"/>
    <property type="match status" value="1"/>
</dbReference>
<protein>
    <submittedName>
        <fullName evidence="5">Partitioning defective protein 6</fullName>
    </submittedName>
</protein>
<dbReference type="InterPro" id="IPR000270">
    <property type="entry name" value="PB1_dom"/>
</dbReference>
<dbReference type="STRING" id="178035.A0A154NWG6"/>
<dbReference type="Pfam" id="PF00564">
    <property type="entry name" value="PB1"/>
    <property type="match status" value="1"/>
</dbReference>
<evidence type="ECO:0000313" key="5">
    <source>
        <dbReference type="EMBL" id="KZC03892.1"/>
    </source>
</evidence>
<reference evidence="5 6" key="1">
    <citation type="submission" date="2015-07" db="EMBL/GenBank/DDBJ databases">
        <title>The genome of Dufourea novaeangliae.</title>
        <authorList>
            <person name="Pan H."/>
            <person name="Kapheim K."/>
        </authorList>
    </citation>
    <scope>NUCLEOTIDE SEQUENCE [LARGE SCALE GENOMIC DNA]</scope>
    <source>
        <strain evidence="5">0120121106</strain>
        <tissue evidence="5">Whole body</tissue>
    </source>
</reference>
<proteinExistence type="predicted"/>
<evidence type="ECO:0000259" key="3">
    <source>
        <dbReference type="PROSITE" id="PS50106"/>
    </source>
</evidence>
<feature type="domain" description="PB1" evidence="4">
    <location>
        <begin position="14"/>
        <end position="96"/>
    </location>
</feature>
<dbReference type="SMART" id="SM00666">
    <property type="entry name" value="PB1"/>
    <property type="match status" value="1"/>
</dbReference>
<sequence length="1745" mass="201887">MSKSKLHHQVDSSIVAVKSKFDADIIRFSINRNEAISYDNFKKLLAERHDIGPDFCFLIWYTDPTDGDLLPINNDNNLARALLAAKPLLRILIQRKGDGLEDINGYGTMKPKNLISSILGGTPGKPKSLAISNPHDFRQVSAIIDVDILPETCRRVRLLKHGSDKPLGFYIKDGESFRILPPSAGGGIEKVPGVFISRLVPGGLAESTGLLAVNDEVLEVNGIEVAGKTLDQVTDMMIANSSNLIITVKPANQRAALTAPRRGSFSRNSQLSSGSHQSTQSAATGSDEDADEIVDLTGVTLQEDATTSTSQHHHYHHHHHHHQNHFNHDQAGRPNTGMPLTYGDYVLPRKRLEGRLKLHDSCSDIRAWSPNSLENSRYIRELSEHDSSIGKIIPVNVVVDNIIRLNSHRETELQTVKTELQKYKNLKLTPKQEEQLQNLDYNHKLKESEQSNHAMESVNISKSVPIVNSNSCLSIHLPTEKHYRNTDGLTIANQFFQLCPYALNDYVQFRSVPKALPTGDYIERMPSWVEYIDIALQTEQETRDIGVQFDGQVDRCLNKITTISAMSQTSFIYKSSEEDNSVIELDKISFQTNNREEETSECDASCSESTRDIGTLSESGSEIGTESDFDINNSTHKGIIIQKDSEIIVLKNELGVRDAELDEVHELNKNLEILLKEKQDCINTQQENLKAISQLKQDLTKKCESCYVQSQEIENLKLCAKEVSVLKSEQDLLLKKLQKMNELAEKAENCDFALDQLKQVSQEKDKLKKQNHEQSCMLADQEEEIKRLLTLIRETTVTYQEQEKTNCMLKNLKTEIHEKTIKISQYEQELISLKREIGDFVNNLKHALNNLVEFNGLHEDICNCANCDLDITEEANNLLYSENLKNMISDVLNCESDTDPKNTNGKDSIIVLNVRQNKYNPSEIEFENISNSVHSEQSFNGIADNEYHNYIVKLDRKNNINEIDKELLEYFSHLMIKLQALTQKLQVYLEVERPQMIKQIYNFYEVLKDTESAINESQDLSLRKQRISELYDLYNEKYKNYETYVKQLPNDFSQIQVKIIEFIKTILHQLLNAILYVEKKNSFDKQINQAFEIHLRSCIDRISTALQGAGDRRIQIIEEIEKQQQELQKKDVEITQLKEEVEKQLLRRGEGDGLYSEESIAALKEQLTKLATELNVKDKFILNLREQQEVLRTELFKCNKDSNVLKMQNKNLDNIRDKLLKECEQYKEELEIKNKDVINLTQQLHNIFEIKNLDTEEKIKEMEKELLDLQFENNDLKNKIMQENKIISKKDDTIIQLKNQVERNEHILSFKIAEHKNEMEEKYHEIGNLKDENTLLNKKLKNAENRLSEMNQTILSLTEQNDKIDVIYLLQEDLVKLDKSEKKLKTELNNLKMQLTNDQNKVKKLDNSLNEFERENENLKKNVEYWRSENSVLSLKLSTEESEEKLRSKLYTLSSTIHERLLNFNKKINLEKHASNEQSDDSLKSKYLIYQNLTEEWKSRGNQKREIKENEVENAQNQQLINSTNIKYSSDDSLNIRYNTNHLKNGDIENQNETKNLRNDMEIKDSEMRNLEDAISRLTQENDDLRVHIKEYQDKLTLMKKNYDSSLNALCKRHKESSLDIKKLTELYERITMVINNNSSFIHMKNENQRFYENDMQKEFYKDLNETEKTIHKNICEKDVSNKMASSILREQNTSYLQNQWQFIISSQTQKYPIQTEDYKLNLQQDFGLINRDGVLLISVVHITK</sequence>
<dbReference type="Proteomes" id="UP000076502">
    <property type="component" value="Unassembled WGS sequence"/>
</dbReference>
<feature type="coiled-coil region" evidence="1">
    <location>
        <begin position="1312"/>
        <end position="1429"/>
    </location>
</feature>
<feature type="coiled-coil region" evidence="1">
    <location>
        <begin position="1209"/>
        <end position="1279"/>
    </location>
</feature>
<dbReference type="InterPro" id="IPR051741">
    <property type="entry name" value="PAR6_homolog"/>
</dbReference>
<feature type="region of interest" description="Disordered" evidence="2">
    <location>
        <begin position="304"/>
        <end position="337"/>
    </location>
</feature>
<dbReference type="PANTHER" id="PTHR14102">
    <property type="entry name" value="PAR-6-RELATED"/>
    <property type="match status" value="1"/>
</dbReference>
<gene>
    <name evidence="5" type="ORF">WN55_00072</name>
</gene>
<dbReference type="SMART" id="SM00228">
    <property type="entry name" value="PDZ"/>
    <property type="match status" value="1"/>
</dbReference>
<feature type="compositionally biased region" description="Basic residues" evidence="2">
    <location>
        <begin position="311"/>
        <end position="325"/>
    </location>
</feature>